<keyword evidence="6" id="KW-0722">Serine protease inhibitor</keyword>
<feature type="compositionally biased region" description="Basic residues" evidence="9">
    <location>
        <begin position="1433"/>
        <end position="1449"/>
    </location>
</feature>
<evidence type="ECO:0000313" key="13">
    <source>
        <dbReference type="Ensembl" id="ENSPREP00000016854.1"/>
    </source>
</evidence>
<evidence type="ECO:0000259" key="10">
    <source>
        <dbReference type="SMART" id="SM01359"/>
    </source>
</evidence>
<dbReference type="Pfam" id="PF17791">
    <property type="entry name" value="MG3"/>
    <property type="match status" value="1"/>
</dbReference>
<feature type="region of interest" description="Disordered" evidence="9">
    <location>
        <begin position="1424"/>
        <end position="1465"/>
    </location>
</feature>
<name>A0A3P9P4X6_POERE</name>
<feature type="domain" description="Alpha-2-macroglobulin bait region" evidence="10">
    <location>
        <begin position="436"/>
        <end position="581"/>
    </location>
</feature>
<dbReference type="Pfam" id="PF07703">
    <property type="entry name" value="A2M_BRD"/>
    <property type="match status" value="1"/>
</dbReference>
<dbReference type="SUPFAM" id="SSF49410">
    <property type="entry name" value="Alpha-macroglobulin receptor domain"/>
    <property type="match status" value="1"/>
</dbReference>
<dbReference type="STRING" id="8081.ENSPREP00000016854"/>
<comment type="subcellular location">
    <subcellularLocation>
        <location evidence="1">Secreted</location>
    </subcellularLocation>
</comment>
<dbReference type="Pfam" id="PF07678">
    <property type="entry name" value="TED_complement"/>
    <property type="match status" value="1"/>
</dbReference>
<comment type="similarity">
    <text evidence="2">Belongs to the protease inhibitor I39 (alpha-2-macroglobulin) family.</text>
</comment>
<keyword evidence="4" id="KW-0646">Protease inhibitor</keyword>
<dbReference type="SMART" id="SM01361">
    <property type="entry name" value="A2M_recep"/>
    <property type="match status" value="1"/>
</dbReference>
<evidence type="ECO:0000256" key="4">
    <source>
        <dbReference type="ARBA" id="ARBA00022690"/>
    </source>
</evidence>
<feature type="region of interest" description="Disordered" evidence="9">
    <location>
        <begin position="1485"/>
        <end position="1506"/>
    </location>
</feature>
<dbReference type="Gene3D" id="2.60.40.1120">
    <property type="entry name" value="Carboxypeptidase-like, regulatory domain"/>
    <property type="match status" value="1"/>
</dbReference>
<dbReference type="Ensembl" id="ENSPRET00000017034.1">
    <property type="protein sequence ID" value="ENSPREP00000016854.1"/>
    <property type="gene ID" value="ENSPREG00000011380.1"/>
</dbReference>
<protein>
    <submittedName>
        <fullName evidence="13">Alpha-2-macroglobulin-like</fullName>
    </submittedName>
</protein>
<evidence type="ECO:0000256" key="5">
    <source>
        <dbReference type="ARBA" id="ARBA00022729"/>
    </source>
</evidence>
<evidence type="ECO:0000313" key="14">
    <source>
        <dbReference type="Proteomes" id="UP000242638"/>
    </source>
</evidence>
<dbReference type="PANTHER" id="PTHR11412:SF150">
    <property type="entry name" value="ALPHA-2-MACROGLOBULIN-RELATED"/>
    <property type="match status" value="1"/>
</dbReference>
<dbReference type="InterPro" id="IPR019742">
    <property type="entry name" value="MacrogloblnA2_CS"/>
</dbReference>
<dbReference type="Gene3D" id="2.20.130.20">
    <property type="match status" value="1"/>
</dbReference>
<dbReference type="InterPro" id="IPR009048">
    <property type="entry name" value="A-macroglobulin_rcpt-bd"/>
</dbReference>
<dbReference type="InterPro" id="IPR036595">
    <property type="entry name" value="A-macroglobulin_rcpt-bd_sf"/>
</dbReference>
<dbReference type="Pfam" id="PF17789">
    <property type="entry name" value="MG4"/>
    <property type="match status" value="1"/>
</dbReference>
<reference evidence="13" key="2">
    <citation type="submission" date="2025-08" db="UniProtKB">
        <authorList>
            <consortium name="Ensembl"/>
        </authorList>
    </citation>
    <scope>IDENTIFICATION</scope>
    <source>
        <strain evidence="13">Guanapo</strain>
    </source>
</reference>
<proteinExistence type="inferred from homology"/>
<evidence type="ECO:0000256" key="8">
    <source>
        <dbReference type="ARBA" id="ARBA00023180"/>
    </source>
</evidence>
<evidence type="ECO:0000256" key="9">
    <source>
        <dbReference type="SAM" id="MobiDB-lite"/>
    </source>
</evidence>
<dbReference type="Gene3D" id="2.60.40.1930">
    <property type="match status" value="2"/>
</dbReference>
<dbReference type="InterPro" id="IPR011626">
    <property type="entry name" value="Alpha-macroglobulin_TED"/>
</dbReference>
<dbReference type="Pfam" id="PF07677">
    <property type="entry name" value="A2M_recep"/>
    <property type="match status" value="1"/>
</dbReference>
<evidence type="ECO:0000256" key="6">
    <source>
        <dbReference type="ARBA" id="ARBA00022900"/>
    </source>
</evidence>
<dbReference type="SUPFAM" id="SSF81296">
    <property type="entry name" value="E set domains"/>
    <property type="match status" value="1"/>
</dbReference>
<dbReference type="GO" id="GO:0004867">
    <property type="term" value="F:serine-type endopeptidase inhibitor activity"/>
    <property type="evidence" value="ECO:0007669"/>
    <property type="project" value="UniProtKB-KW"/>
</dbReference>
<feature type="domain" description="Alpha-macroglobulin receptor-binding" evidence="12">
    <location>
        <begin position="1322"/>
        <end position="1410"/>
    </location>
</feature>
<dbReference type="InterPro" id="IPR013783">
    <property type="entry name" value="Ig-like_fold"/>
</dbReference>
<reference evidence="13" key="3">
    <citation type="submission" date="2025-09" db="UniProtKB">
        <authorList>
            <consortium name="Ensembl"/>
        </authorList>
    </citation>
    <scope>IDENTIFICATION</scope>
    <source>
        <strain evidence="13">Guanapo</strain>
    </source>
</reference>
<dbReference type="Gene3D" id="2.60.40.690">
    <property type="entry name" value="Alpha-macroglobulin, receptor-binding domain"/>
    <property type="match status" value="1"/>
</dbReference>
<dbReference type="FunFam" id="2.60.40.1930:FF:000001">
    <property type="entry name" value="CD109 isoform 3"/>
    <property type="match status" value="1"/>
</dbReference>
<dbReference type="InterPro" id="IPR011625">
    <property type="entry name" value="A2M_N_BRD"/>
</dbReference>
<dbReference type="Gene3D" id="2.60.120.1540">
    <property type="match status" value="1"/>
</dbReference>
<evidence type="ECO:0000256" key="7">
    <source>
        <dbReference type="ARBA" id="ARBA00023157"/>
    </source>
</evidence>
<dbReference type="OMA" id="LRCYRQE"/>
<dbReference type="SUPFAM" id="SSF48239">
    <property type="entry name" value="Terpenoid cyclases/Protein prenyltransferases"/>
    <property type="match status" value="1"/>
</dbReference>
<evidence type="ECO:0000256" key="3">
    <source>
        <dbReference type="ARBA" id="ARBA00022525"/>
    </source>
</evidence>
<keyword evidence="14" id="KW-1185">Reference proteome</keyword>
<dbReference type="GO" id="GO:0007399">
    <property type="term" value="P:nervous system development"/>
    <property type="evidence" value="ECO:0007669"/>
    <property type="project" value="UniProtKB-ARBA"/>
</dbReference>
<evidence type="ECO:0000256" key="2">
    <source>
        <dbReference type="ARBA" id="ARBA00010952"/>
    </source>
</evidence>
<dbReference type="InterPro" id="IPR002890">
    <property type="entry name" value="MG2"/>
</dbReference>
<reference evidence="14" key="1">
    <citation type="submission" date="2013-11" db="EMBL/GenBank/DDBJ databases">
        <title>The genomic landscape of the Guanapo guppy.</title>
        <authorList>
            <person name="Kuenstner A."/>
            <person name="Dreyer C."/>
        </authorList>
    </citation>
    <scope>NUCLEOTIDE SEQUENCE</scope>
    <source>
        <strain evidence="14">Guanapo</strain>
    </source>
</reference>
<dbReference type="Gene3D" id="2.60.40.10">
    <property type="entry name" value="Immunoglobulins"/>
    <property type="match status" value="1"/>
</dbReference>
<dbReference type="InterPro" id="IPR047565">
    <property type="entry name" value="Alpha-macroglob_thiol-ester_cl"/>
</dbReference>
<dbReference type="Pfam" id="PF00207">
    <property type="entry name" value="A2M"/>
    <property type="match status" value="1"/>
</dbReference>
<dbReference type="SMART" id="SM01419">
    <property type="entry name" value="Thiol-ester_cl"/>
    <property type="match status" value="1"/>
</dbReference>
<dbReference type="PROSITE" id="PS00477">
    <property type="entry name" value="ALPHA_2_MACROGLOBULIN"/>
    <property type="match status" value="1"/>
</dbReference>
<dbReference type="InterPro" id="IPR050473">
    <property type="entry name" value="A2M/Complement_sys"/>
</dbReference>
<dbReference type="InterPro" id="IPR014756">
    <property type="entry name" value="Ig_E-set"/>
</dbReference>
<evidence type="ECO:0000259" key="12">
    <source>
        <dbReference type="SMART" id="SM01361"/>
    </source>
</evidence>
<keyword evidence="8" id="KW-0325">Glycoprotein</keyword>
<accession>A0A3P9P4X6</accession>
<dbReference type="SMART" id="SM01359">
    <property type="entry name" value="A2M_N_2"/>
    <property type="match status" value="1"/>
</dbReference>
<dbReference type="InterPro" id="IPR040839">
    <property type="entry name" value="MG4"/>
</dbReference>
<evidence type="ECO:0000259" key="11">
    <source>
        <dbReference type="SMART" id="SM01360"/>
    </source>
</evidence>
<keyword evidence="5" id="KW-0732">Signal</keyword>
<feature type="compositionally biased region" description="Basic and acidic residues" evidence="9">
    <location>
        <begin position="1450"/>
        <end position="1460"/>
    </location>
</feature>
<dbReference type="GO" id="GO:0005615">
    <property type="term" value="C:extracellular space"/>
    <property type="evidence" value="ECO:0007669"/>
    <property type="project" value="InterPro"/>
</dbReference>
<feature type="domain" description="Alpha-2-macroglobulin" evidence="11">
    <location>
        <begin position="712"/>
        <end position="801"/>
    </location>
</feature>
<dbReference type="InterPro" id="IPR008930">
    <property type="entry name" value="Terpenoid_cyclase/PrenylTrfase"/>
</dbReference>
<dbReference type="SMART" id="SM01360">
    <property type="entry name" value="A2M"/>
    <property type="match status" value="1"/>
</dbReference>
<evidence type="ECO:0000256" key="1">
    <source>
        <dbReference type="ARBA" id="ARBA00004613"/>
    </source>
</evidence>
<dbReference type="Gene3D" id="1.50.10.20">
    <property type="match status" value="1"/>
</dbReference>
<dbReference type="Proteomes" id="UP000242638">
    <property type="component" value="Unassembled WGS sequence"/>
</dbReference>
<organism evidence="13 14">
    <name type="scientific">Poecilia reticulata</name>
    <name type="common">Guppy</name>
    <name type="synonym">Acanthophacelus reticulatus</name>
    <dbReference type="NCBI Taxonomy" id="8081"/>
    <lineage>
        <taxon>Eukaryota</taxon>
        <taxon>Metazoa</taxon>
        <taxon>Chordata</taxon>
        <taxon>Craniata</taxon>
        <taxon>Vertebrata</taxon>
        <taxon>Euteleostomi</taxon>
        <taxon>Actinopterygii</taxon>
        <taxon>Neopterygii</taxon>
        <taxon>Teleostei</taxon>
        <taxon>Neoteleostei</taxon>
        <taxon>Acanthomorphata</taxon>
        <taxon>Ovalentaria</taxon>
        <taxon>Atherinomorphae</taxon>
        <taxon>Cyprinodontiformes</taxon>
        <taxon>Poeciliidae</taxon>
        <taxon>Poeciliinae</taxon>
        <taxon>Poecilia</taxon>
    </lineage>
</organism>
<sequence>MASVPGILESGSKNSFCLSLSQLSYPVLVKVILKGLDSQKILLRKRTSNGFHKCYQFLVPSVKAEEEQLVEVSVKGDSFYSREIKRVLIKNFQPKTFIQTDKPIYNQGQTVEFRVVTLGTNLKPVEGHYDAIVIRDPHNNRIAQWTNQTAAAGTILQLYYPLGNEALEGYYRIIVQIGKNRVFHSFKVQKYGLPKLDVVVTIPKEISVGQETFEITACGNYTYGQPVDGNVTLRICRPLRNRNSCRAPTSSKNDVSITSLCRTTQKQACNKGCATFVYKVSSFTRPDPKPFLDVLDLSAIVLDRLTCASHTQWERIKLTYLVGRLFFKKVLKTYSQGTNLDGKVRVVDYLGNPVPQMTVYLFVGKKGSPYVADTLKTNHKGIANFSLETEDFRGEMQLYASSTDNLEPPGKNVPFYGVATVTVFESGPGPSACGFLRVVPIDRRLRCYRQEEVTIQYSLEQHLWNSLDIVYLILSRGIIVHQGFVHLHMDNPKIQGEFSFNLTVRTRYAPSIQVVAYTVLECERVLAHSERFYTKDCFTNTVLPKFLPSPVFAGEDVKLCIKTKPNSVCGVSLIDLNVFARADVSNLDANQIYGYLPIKKPEPLPPELVDEPECVEVKPRTSYFAFTNQEKEDANTVYTTQGLQLLTNLPIQNPTCLKLGGKKYHEAMLSRKIKPQYSERRALERRPIPDPGRLSYSCYDELEPVYKLSTETWLFHLVKVGETGHTCVSYAIPNIVTTWNTEVFCVSPHAFGLARPVLLSVFKPFSLDFKLPYVMIWGESLKLKSIVHNYLPTCLKIKITAAASSSYILTLLSTDQCTFCLCAGEHKVIRWTFTPTYLGDLMVSLTAEAVSSQTPCCDQEVTVPESGRSIVVTRPLKVKAVGYEIIKTYSWLLCPKGHCLSEKLETHIPDNVVSGCLKAKVSVSGNILSRSVENLGDLLFLPYGCGEQNIAFMAIDTYILHYLQKTNTLSQETEKKGINYLITGYQRQLAYRKKTGAFSTFEKGEENTWLTAFVMVTFYKAQSFIYIDPKIIEEARKWLEFQQRDNGCFKVSGKLYNNYIRGDVPDEVTVTAYVTAALLETNIPADNPVVKKSLSCLKDYIYDFSNTYATALFAYVFTLAENWEARSKLLHYLDLVAIREGDLQYWCLTPKQNPRSLCVEISSYVLLAKVGHSLSEGDLSCSLSIIRWLIKQQSYYGGFESTQDTAVAIKAMTLYSSKVLNREGSSSVTVSSPTDHLLFQVNQNNKLDHQELVLQGLKGKYWLRAEGTSCSVVQVTFVYNVPVSAVVSSFSVEAKVEIHNCCHDRLVTLKLKSSYSEGRSSTNMVVLDIAVPSGFWPVPASLWNLKKGVLVSSVEHKDGHVFVYLQELQKDIPVFHELEMIQEYEVQHLRPSTVTIYDYYCPSVKGVTEYCGKNCYEIENSHDHYQPQDNRYKPNHQNRHDHQRHHHDSHYHPSHQEPPPHKYHSRRHHHLLPFHRYRHGSHNLYHNHPRYDNDNDNDYDGDYYRG</sequence>
<dbReference type="InterPro" id="IPR041555">
    <property type="entry name" value="MG3"/>
</dbReference>
<feature type="compositionally biased region" description="Acidic residues" evidence="9">
    <location>
        <begin position="1494"/>
        <end position="1506"/>
    </location>
</feature>
<keyword evidence="3" id="KW-0964">Secreted</keyword>
<dbReference type="Gene3D" id="2.60.40.1940">
    <property type="match status" value="1"/>
</dbReference>
<keyword evidence="7" id="KW-1015">Disulfide bond</keyword>
<dbReference type="GeneTree" id="ENSGT00940000162996"/>
<dbReference type="Pfam" id="PF01835">
    <property type="entry name" value="MG2"/>
    <property type="match status" value="1"/>
</dbReference>
<dbReference type="InterPro" id="IPR001599">
    <property type="entry name" value="Macroglobln_a2"/>
</dbReference>
<dbReference type="PANTHER" id="PTHR11412">
    <property type="entry name" value="MACROGLOBULIN / COMPLEMENT"/>
    <property type="match status" value="1"/>
</dbReference>